<dbReference type="InterPro" id="IPR028082">
    <property type="entry name" value="Peripla_BP_I"/>
</dbReference>
<organism evidence="4 5">
    <name type="scientific">Actinomadura rugatobispora</name>
    <dbReference type="NCBI Taxonomy" id="1994"/>
    <lineage>
        <taxon>Bacteria</taxon>
        <taxon>Bacillati</taxon>
        <taxon>Actinomycetota</taxon>
        <taxon>Actinomycetes</taxon>
        <taxon>Streptosporangiales</taxon>
        <taxon>Thermomonosporaceae</taxon>
        <taxon>Actinomadura</taxon>
    </lineage>
</organism>
<dbReference type="Proteomes" id="UP001596074">
    <property type="component" value="Unassembled WGS sequence"/>
</dbReference>
<dbReference type="InterPro" id="IPR028081">
    <property type="entry name" value="Leu-bd"/>
</dbReference>
<accession>A0ABW0ZVF2</accession>
<evidence type="ECO:0000256" key="1">
    <source>
        <dbReference type="ARBA" id="ARBA00010062"/>
    </source>
</evidence>
<evidence type="ECO:0000313" key="5">
    <source>
        <dbReference type="Proteomes" id="UP001596074"/>
    </source>
</evidence>
<evidence type="ECO:0000259" key="3">
    <source>
        <dbReference type="Pfam" id="PF13458"/>
    </source>
</evidence>
<gene>
    <name evidence="4" type="ORF">ACFPZN_16405</name>
</gene>
<evidence type="ECO:0000256" key="2">
    <source>
        <dbReference type="ARBA" id="ARBA00022729"/>
    </source>
</evidence>
<feature type="domain" description="Leucine-binding protein" evidence="3">
    <location>
        <begin position="12"/>
        <end position="310"/>
    </location>
</feature>
<dbReference type="SUPFAM" id="SSF53822">
    <property type="entry name" value="Periplasmic binding protein-like I"/>
    <property type="match status" value="1"/>
</dbReference>
<dbReference type="EMBL" id="JBHSON010000020">
    <property type="protein sequence ID" value="MFC5747211.1"/>
    <property type="molecule type" value="Genomic_DNA"/>
</dbReference>
<dbReference type="InterPro" id="IPR051010">
    <property type="entry name" value="BCAA_transport"/>
</dbReference>
<dbReference type="RefSeq" id="WP_378282828.1">
    <property type="nucleotide sequence ID" value="NZ_JBHSON010000020.1"/>
</dbReference>
<evidence type="ECO:0000313" key="4">
    <source>
        <dbReference type="EMBL" id="MFC5747211.1"/>
    </source>
</evidence>
<keyword evidence="5" id="KW-1185">Reference proteome</keyword>
<proteinExistence type="inferred from homology"/>
<comment type="caution">
    <text evidence="4">The sequence shown here is derived from an EMBL/GenBank/DDBJ whole genome shotgun (WGS) entry which is preliminary data.</text>
</comment>
<dbReference type="Gene3D" id="3.40.50.2300">
    <property type="match status" value="2"/>
</dbReference>
<dbReference type="Pfam" id="PF13458">
    <property type="entry name" value="Peripla_BP_6"/>
    <property type="match status" value="1"/>
</dbReference>
<comment type="similarity">
    <text evidence="1">Belongs to the leucine-binding protein family.</text>
</comment>
<keyword evidence="2" id="KW-0732">Signal</keyword>
<reference evidence="5" key="1">
    <citation type="journal article" date="2019" name="Int. J. Syst. Evol. Microbiol.">
        <title>The Global Catalogue of Microorganisms (GCM) 10K type strain sequencing project: providing services to taxonomists for standard genome sequencing and annotation.</title>
        <authorList>
            <consortium name="The Broad Institute Genomics Platform"/>
            <consortium name="The Broad Institute Genome Sequencing Center for Infectious Disease"/>
            <person name="Wu L."/>
            <person name="Ma J."/>
        </authorList>
    </citation>
    <scope>NUCLEOTIDE SEQUENCE [LARGE SCALE GENOMIC DNA]</scope>
    <source>
        <strain evidence="5">KCTC 42087</strain>
    </source>
</reference>
<sequence>MKVGYINQEQAATGSFPELRVSTESAFQYVSKDLGGAGGHPIELIKCTVDGSPESAQKCANEMVQKKVVAVVSGINFSGPSSYEVVTAAGIPYITAAPIQGTDFNGKNTFALLGSSPAQFTGEAKFLVGKGVKKVSLILNDTPSGQAGADILIKQLRAGGVTDVTQVKESPTATDFTGAVSQAARNSPDAIAVLFVAPACGQIVQTAKSLGVKANMVLTTGCSSPAVLDAMGAAAEGVHFVQELLPAAAHKNHPQVKEYIEAMHRFGGIAEKDLTALHANGFAVAMEVAAVIGRSGATPTAAGVTRTLRDPAGGKGFMDSDWVCDGSALKDYPSICNASTRVTTIKNGRQVEVTSDWLGS</sequence>
<dbReference type="PANTHER" id="PTHR30483">
    <property type="entry name" value="LEUCINE-SPECIFIC-BINDING PROTEIN"/>
    <property type="match status" value="1"/>
</dbReference>
<protein>
    <submittedName>
        <fullName evidence="4">ABC transporter substrate-binding protein</fullName>
    </submittedName>
</protein>
<dbReference type="PANTHER" id="PTHR30483:SF6">
    <property type="entry name" value="PERIPLASMIC BINDING PROTEIN OF ABC TRANSPORTER FOR NATURAL AMINO ACIDS"/>
    <property type="match status" value="1"/>
</dbReference>
<name>A0ABW0ZVF2_9ACTN</name>